<sequence>MALASVLGFKSNDVFNRSLQCEKTDTNIDEFCPKLNIENIAQFITLPPYADPAKYLKMVNESVDRVKIQFLKGTTTLAFKFRNGVIVAVDSRATAGGFIASGEVKKVIEINPYLLGTMAGGAADCAFWERVLARHCRIYELRNKEKISVAAASKILVNMIFEYRNMGLSLIFIASGEVKKVIEINPYLLGTMAGGAADCAFWERVLARHCRIYELRNKEKISVAAASKILVNMIFEYRNMGLSMGTMIVGWDKRGPGLYMVSDDGERITDNMFSVGSGSIYAYSILDAGYKYDMSTNDAIDLARRAIVHAAHRDSASGNIVRIYHMKETGWEKIEEKDTNDYMYQYREEKTMNF</sequence>
<dbReference type="Pfam" id="PF00227">
    <property type="entry name" value="Proteasome"/>
    <property type="match status" value="2"/>
</dbReference>
<evidence type="ECO:0000256" key="4">
    <source>
        <dbReference type="ARBA" id="ARBA00023145"/>
    </source>
</evidence>
<evidence type="ECO:0000313" key="6">
    <source>
        <dbReference type="Proteomes" id="UP000663860"/>
    </source>
</evidence>
<dbReference type="GO" id="GO:0005737">
    <property type="term" value="C:cytoplasm"/>
    <property type="evidence" value="ECO:0007669"/>
    <property type="project" value="TreeGrafter"/>
</dbReference>
<dbReference type="PROSITE" id="PS00854">
    <property type="entry name" value="PROTEASOME_BETA_1"/>
    <property type="match status" value="1"/>
</dbReference>
<evidence type="ECO:0000256" key="3">
    <source>
        <dbReference type="ARBA" id="ARBA00022942"/>
    </source>
</evidence>
<name>A0A814JDE6_9BILA</name>
<dbReference type="GO" id="GO:0005634">
    <property type="term" value="C:nucleus"/>
    <property type="evidence" value="ECO:0007669"/>
    <property type="project" value="UniProtKB-SubCell"/>
</dbReference>
<dbReference type="CDD" id="cd03761">
    <property type="entry name" value="proteasome_beta_type_5"/>
    <property type="match status" value="1"/>
</dbReference>
<reference evidence="5" key="1">
    <citation type="submission" date="2021-02" db="EMBL/GenBank/DDBJ databases">
        <authorList>
            <person name="Nowell W R."/>
        </authorList>
    </citation>
    <scope>NUCLEOTIDE SEQUENCE</scope>
</reference>
<organism evidence="5 6">
    <name type="scientific">Adineta steineri</name>
    <dbReference type="NCBI Taxonomy" id="433720"/>
    <lineage>
        <taxon>Eukaryota</taxon>
        <taxon>Metazoa</taxon>
        <taxon>Spiralia</taxon>
        <taxon>Gnathifera</taxon>
        <taxon>Rotifera</taxon>
        <taxon>Eurotatoria</taxon>
        <taxon>Bdelloidea</taxon>
        <taxon>Adinetida</taxon>
        <taxon>Adinetidae</taxon>
        <taxon>Adineta</taxon>
    </lineage>
</organism>
<comment type="caution">
    <text evidence="5">The sequence shown here is derived from an EMBL/GenBank/DDBJ whole genome shotgun (WGS) entry which is preliminary data.</text>
</comment>
<dbReference type="GO" id="GO:0005839">
    <property type="term" value="C:proteasome core complex"/>
    <property type="evidence" value="ECO:0007669"/>
    <property type="project" value="InterPro"/>
</dbReference>
<dbReference type="Gene3D" id="3.60.20.10">
    <property type="entry name" value="Glutamine Phosphoribosylpyrophosphate, subunit 1, domain 1"/>
    <property type="match status" value="2"/>
</dbReference>
<protein>
    <recommendedName>
        <fullName evidence="7">Proteasome endopeptidase complex</fullName>
    </recommendedName>
</protein>
<keyword evidence="2" id="KW-0963">Cytoplasm</keyword>
<dbReference type="PANTHER" id="PTHR32194:SF3">
    <property type="entry name" value="PROTEASOME SUBUNIT BETA"/>
    <property type="match status" value="1"/>
</dbReference>
<dbReference type="InterPro" id="IPR023333">
    <property type="entry name" value="Proteasome_suB-type"/>
</dbReference>
<dbReference type="SUPFAM" id="SSF56235">
    <property type="entry name" value="N-terminal nucleophile aminohydrolases (Ntn hydrolases)"/>
    <property type="match status" value="2"/>
</dbReference>
<dbReference type="InterPro" id="IPR016050">
    <property type="entry name" value="Proteasome_bsu_CS"/>
</dbReference>
<dbReference type="AlphaFoldDB" id="A0A814JDE6"/>
<dbReference type="GO" id="GO:0051603">
    <property type="term" value="P:proteolysis involved in protein catabolic process"/>
    <property type="evidence" value="ECO:0007669"/>
    <property type="project" value="InterPro"/>
</dbReference>
<gene>
    <name evidence="5" type="ORF">IZO911_LOCUS19435</name>
</gene>
<keyword evidence="4" id="KW-0865">Zymogen</keyword>
<dbReference type="InterPro" id="IPR029055">
    <property type="entry name" value="Ntn_hydrolases_N"/>
</dbReference>
<evidence type="ECO:0000313" key="5">
    <source>
        <dbReference type="EMBL" id="CAF1034387.1"/>
    </source>
</evidence>
<proteinExistence type="predicted"/>
<dbReference type="Proteomes" id="UP000663860">
    <property type="component" value="Unassembled WGS sequence"/>
</dbReference>
<comment type="subcellular location">
    <subcellularLocation>
        <location evidence="1">Nucleus</location>
    </subcellularLocation>
</comment>
<dbReference type="InterPro" id="IPR001353">
    <property type="entry name" value="Proteasome_sua/b"/>
</dbReference>
<dbReference type="PANTHER" id="PTHR32194">
    <property type="entry name" value="METALLOPROTEASE TLDD"/>
    <property type="match status" value="1"/>
</dbReference>
<accession>A0A814JDE6</accession>
<keyword evidence="3" id="KW-0647">Proteasome</keyword>
<dbReference type="EMBL" id="CAJNOE010000194">
    <property type="protein sequence ID" value="CAF1034387.1"/>
    <property type="molecule type" value="Genomic_DNA"/>
</dbReference>
<evidence type="ECO:0008006" key="7">
    <source>
        <dbReference type="Google" id="ProtNLM"/>
    </source>
</evidence>
<evidence type="ECO:0000256" key="2">
    <source>
        <dbReference type="ARBA" id="ARBA00022490"/>
    </source>
</evidence>
<evidence type="ECO:0000256" key="1">
    <source>
        <dbReference type="ARBA" id="ARBA00004123"/>
    </source>
</evidence>